<gene>
    <name evidence="4" type="primary">LOC106168418</name>
</gene>
<dbReference type="STRING" id="7574.A0A2R2MQU1"/>
<dbReference type="Proteomes" id="UP000085678">
    <property type="component" value="Unplaced"/>
</dbReference>
<evidence type="ECO:0000259" key="1">
    <source>
        <dbReference type="Pfam" id="PF00501"/>
    </source>
</evidence>
<dbReference type="InParanoid" id="A0A2R2MQU1"/>
<feature type="domain" description="Pyrrolo-quinoline quinone repeat" evidence="2">
    <location>
        <begin position="728"/>
        <end position="1035"/>
    </location>
</feature>
<dbReference type="InterPro" id="IPR042099">
    <property type="entry name" value="ANL_N_sf"/>
</dbReference>
<evidence type="ECO:0000259" key="2">
    <source>
        <dbReference type="Pfam" id="PF13570"/>
    </source>
</evidence>
<dbReference type="GO" id="GO:0043041">
    <property type="term" value="P:amino acid activation for nonribosomal peptide biosynthetic process"/>
    <property type="evidence" value="ECO:0007669"/>
    <property type="project" value="TreeGrafter"/>
</dbReference>
<dbReference type="PANTHER" id="PTHR44394">
    <property type="entry name" value="BETA-ALANINE-ACTIVATING ENZYME"/>
    <property type="match status" value="1"/>
</dbReference>
<keyword evidence="3" id="KW-1185">Reference proteome</keyword>
<dbReference type="SUPFAM" id="SSF50998">
    <property type="entry name" value="Quinoprotein alcohol dehydrogenase-like"/>
    <property type="match status" value="2"/>
</dbReference>
<dbReference type="SMART" id="SM00564">
    <property type="entry name" value="PQQ"/>
    <property type="match status" value="11"/>
</dbReference>
<dbReference type="Gene3D" id="2.40.10.480">
    <property type="match status" value="2"/>
</dbReference>
<dbReference type="FunCoup" id="A0A2R2MQU1">
    <property type="interactions" value="1128"/>
</dbReference>
<dbReference type="InterPro" id="IPR000873">
    <property type="entry name" value="AMP-dep_synth/lig_dom"/>
</dbReference>
<feature type="domain" description="Pyrrolo-quinoline quinone repeat" evidence="2">
    <location>
        <begin position="1264"/>
        <end position="1631"/>
    </location>
</feature>
<dbReference type="InterPro" id="IPR011047">
    <property type="entry name" value="Quinoprotein_ADH-like_sf"/>
</dbReference>
<reference evidence="4" key="1">
    <citation type="submission" date="2025-08" db="UniProtKB">
        <authorList>
            <consortium name="RefSeq"/>
        </authorList>
    </citation>
    <scope>IDENTIFICATION</scope>
    <source>
        <tissue evidence="4">Gonads</tissue>
    </source>
</reference>
<dbReference type="GeneID" id="106168418"/>
<dbReference type="PROSITE" id="PS00455">
    <property type="entry name" value="AMP_BINDING"/>
    <property type="match status" value="1"/>
</dbReference>
<dbReference type="InterPro" id="IPR052091">
    <property type="entry name" value="Beta-ala_Activ/Resist"/>
</dbReference>
<dbReference type="InterPro" id="IPR002372">
    <property type="entry name" value="PQQ_rpt_dom"/>
</dbReference>
<protein>
    <submittedName>
        <fullName evidence="4">Acyl-CoA synthetase family member 4</fullName>
    </submittedName>
</protein>
<dbReference type="InterPro" id="IPR020845">
    <property type="entry name" value="AMP-binding_CS"/>
</dbReference>
<dbReference type="SUPFAM" id="SSF56801">
    <property type="entry name" value="Acetyl-CoA synthetase-like"/>
    <property type="match status" value="1"/>
</dbReference>
<dbReference type="InterPro" id="IPR018391">
    <property type="entry name" value="PQQ_b-propeller_rpt"/>
</dbReference>
<dbReference type="Gene3D" id="3.30.300.30">
    <property type="match status" value="1"/>
</dbReference>
<sequence>MQSLHALFELSTQQQAHSTAVVFDDGLQLASVTYSQLNRHSLAVSELLKEAGCSPGEIVGVMVNPSVLMPAVLIGIMKAGCAYLPIDPTLGGTATQETLQRCQARFLFADASVHQKILSETKLTEFKTQCSTLQKPSFSLFHIEGAPVCPCPIQDLAYVITTSGTTGIPKLVYVPHSCIMPNITDLKCLLKPCPGDVIFMASPLTFDPSVVEMFLALGSGATLLIVPHAVKAAPKLCEEVLCGRNKVTILQATPTFLSRFGNKVLQSSLLSQDTSLRALILGGESFPSPQTLRTWRAEGNQTKMYNIYGITEVSCWAMLKEITEEELGAGSPHQAVSLGHPMLDTEVQVLDTSGVAVQSGEGQLFVGGSKRRCFVSEMSSPSRLDLVAMPTMHATGDWVRLEEDGRIVYQGRKDEQIKRHGKRLNLVELTKFTEQQIPGLYCVTLNRENGLYLFIQFPGDWDIVGLIEKVEKRISEHLPPHYKPDIIHMVQEIPVTRHGKVDKEALLAEFEKNRQYTSGSTVKQVLQEVWKDVIGHLPDVKDRWMERGGNSLMAVHMTQTLETVFQSSFPLLLDSILHKTFSEIEDYISNEINHGSLIVDVQSRDKRDKCTNAFKEHPCKPLTAGSLITSTSMKNEIQNVMSNTENFSEISQVGKKRKLQNEETDFVQMLNGSGTKHPVTGILSIQRGSKYLTHCNESTGAQSFQKLSSPRKPSLKRPEIVEGWKYDTGKCVDASPLLVLRDRGQGQVFIGSHSHRVSAIDLHTGNVHWDRELGDRIESSPCLSACGNYVIVGCYNHAVYVLEALSGDIWWQFKTSGPVKSSPYVNPVNALVYVGSHDHHLYGLDIKSQQCAWKRDLGEGSVFSSPVVSPDSCHVYAATLAGTVFKMSADTGRVNWMFYDKSDTKPFFSSPALTQEGVCIDAPTLRWKMKTSSQVYSTPFVFPVLKTEIVPKLTDNSNEIPNTSEKPGNICKNVKNFETYENFVCVCATNGSLYLLALEDGTCFSQYNLPGEVFSSPVVFGDKILVGCRDDYIYCKVDKEALLAEFEKSRQYTSGSTVKQVLQEIWKDVIGHLPDVKDRWMERGGNSLMAVHMTQTLETVFQSSFPLLLDSILHKTSSEIEDYISNEINHGSLIVDVQSRDKRDKCTNAFKEHPFKPLTAGSLITSTSMKNEIQNVMSNTENFSEISQVGKKRKLQNEETDFVQMLNGSGTKHPVTGILSIQRGSKYLTHCNESTGAQSFQKLSSPRKPSLKRPEVVEGWKYDTGKCVDASPLLVLRDRGQGQVFIGSHSHRVSAIDLHTGNVHWDRELGDRIESSPCLSSCGNYVIVGCYNHAVYVLDALSGDIWWQFKTSGPVKSSPCINPVNALVYVGSHDHHLYGLDIKSQQCAWKRDLGGGSVFSSPVVSPDSCNVYAATLAGTVVKLSADMGKVNWMFYDKSDTKPFFSSPALTQEGVCIGCVNGKLYHIDYNGKMLWSYSTSGPIFSSPCIHQSDDRKTELIIFGSHDHYVYCLPSDAPTLRWKMKTSSQVYSTPFVFPVLKTEIVPKLIDNSNEIPNTSEKPGNICKNVKNFETYENFVCICATNGSLYLLALEDGTCFSQYNLPGEVFSSPVVFGDKILVGCRDDYIYCLQMRSSS</sequence>
<organism evidence="3 4">
    <name type="scientific">Lingula anatina</name>
    <name type="common">Brachiopod</name>
    <name type="synonym">Lingula unguis</name>
    <dbReference type="NCBI Taxonomy" id="7574"/>
    <lineage>
        <taxon>Eukaryota</taxon>
        <taxon>Metazoa</taxon>
        <taxon>Spiralia</taxon>
        <taxon>Lophotrochozoa</taxon>
        <taxon>Brachiopoda</taxon>
        <taxon>Linguliformea</taxon>
        <taxon>Lingulata</taxon>
        <taxon>Lingulida</taxon>
        <taxon>Linguloidea</taxon>
        <taxon>Lingulidae</taxon>
        <taxon>Lingula</taxon>
    </lineage>
</organism>
<accession>A0A2R2MQU1</accession>
<evidence type="ECO:0000313" key="4">
    <source>
        <dbReference type="RefSeq" id="XP_023932610.1"/>
    </source>
</evidence>
<dbReference type="Gene3D" id="3.40.50.12780">
    <property type="entry name" value="N-terminal domain of ligase-like"/>
    <property type="match status" value="1"/>
</dbReference>
<dbReference type="Gene3D" id="2.130.10.10">
    <property type="entry name" value="YVTN repeat-like/Quinoprotein amine dehydrogenase"/>
    <property type="match status" value="3"/>
</dbReference>
<dbReference type="RefSeq" id="XP_023932610.1">
    <property type="nucleotide sequence ID" value="XM_024076842.1"/>
</dbReference>
<evidence type="ECO:0000313" key="3">
    <source>
        <dbReference type="Proteomes" id="UP000085678"/>
    </source>
</evidence>
<dbReference type="KEGG" id="lak:106168418"/>
<dbReference type="InterPro" id="IPR015943">
    <property type="entry name" value="WD40/YVTN_repeat-like_dom_sf"/>
</dbReference>
<feature type="domain" description="AMP-dependent synthetase/ligase" evidence="1">
    <location>
        <begin position="10"/>
        <end position="369"/>
    </location>
</feature>
<proteinExistence type="predicted"/>
<dbReference type="Pfam" id="PF13570">
    <property type="entry name" value="Beta-prop_ACSF4"/>
    <property type="match status" value="2"/>
</dbReference>
<dbReference type="Pfam" id="PF00501">
    <property type="entry name" value="AMP-binding"/>
    <property type="match status" value="1"/>
</dbReference>
<dbReference type="InterPro" id="IPR045851">
    <property type="entry name" value="AMP-bd_C_sf"/>
</dbReference>
<dbReference type="OrthoDB" id="408177at2759"/>
<name>A0A2R2MQU1_LINAN</name>
<dbReference type="PANTHER" id="PTHR44394:SF1">
    <property type="entry name" value="BETA-ALANINE-ACTIVATING ENZYME"/>
    <property type="match status" value="1"/>
</dbReference>